<evidence type="ECO:0000313" key="2">
    <source>
        <dbReference type="Proteomes" id="UP001147746"/>
    </source>
</evidence>
<comment type="caution">
    <text evidence="1">The sequence shown here is derived from an EMBL/GenBank/DDBJ whole genome shotgun (WGS) entry which is preliminary data.</text>
</comment>
<dbReference type="AlphaFoldDB" id="A0A9W9PN67"/>
<sequence length="316" mass="36071">MMPFLFTGPGLKHLCLEPHESVDPAGMDLLKATWQSLIDTNEPKAISQLESVTVPSNRPEGSLLFKLATAGNLSQLRTLEIVNIAGLFPNLKRLFLDLNTRNPRTSTIKTDIEESITGILAFRSLEYLYIRGLRIVEGLDRIIQHHDPSLRGLALVPDRLHEYPRLHLSELLEMAIRCPNLEELRLQIRRSMGNQAECEIYKALSTLPNLQRLFLDLDFDARPKLPALGSHKTEDLDALRQTFINAAMDQSLALQIWSMIRNKSSRLKDLRLFPFGNQRFSAEECYLLNCFARSYLLTYYNLENPGVPVMEQIGKR</sequence>
<proteinExistence type="predicted"/>
<dbReference type="Proteomes" id="UP001147746">
    <property type="component" value="Unassembled WGS sequence"/>
</dbReference>
<reference evidence="1" key="2">
    <citation type="journal article" date="2023" name="IMA Fungus">
        <title>Comparative genomic study of the Penicillium genus elucidates a diverse pangenome and 15 lateral gene transfer events.</title>
        <authorList>
            <person name="Petersen C."/>
            <person name="Sorensen T."/>
            <person name="Nielsen M.R."/>
            <person name="Sondergaard T.E."/>
            <person name="Sorensen J.L."/>
            <person name="Fitzpatrick D.A."/>
            <person name="Frisvad J.C."/>
            <person name="Nielsen K.L."/>
        </authorList>
    </citation>
    <scope>NUCLEOTIDE SEQUENCE</scope>
    <source>
        <strain evidence="1">IBT 21472</strain>
    </source>
</reference>
<dbReference type="Gene3D" id="3.80.10.10">
    <property type="entry name" value="Ribonuclease Inhibitor"/>
    <property type="match status" value="1"/>
</dbReference>
<accession>A0A9W9PN67</accession>
<dbReference type="InterPro" id="IPR032675">
    <property type="entry name" value="LRR_dom_sf"/>
</dbReference>
<keyword evidence="2" id="KW-1185">Reference proteome</keyword>
<gene>
    <name evidence="1" type="ORF">N7476_011015</name>
</gene>
<name>A0A9W9PN67_9EURO</name>
<feature type="non-terminal residue" evidence="1">
    <location>
        <position position="1"/>
    </location>
</feature>
<reference evidence="1" key="1">
    <citation type="submission" date="2022-12" db="EMBL/GenBank/DDBJ databases">
        <authorList>
            <person name="Petersen C."/>
        </authorList>
    </citation>
    <scope>NUCLEOTIDE SEQUENCE</scope>
    <source>
        <strain evidence="1">IBT 21472</strain>
    </source>
</reference>
<dbReference type="EMBL" id="JAPZBO010000010">
    <property type="protein sequence ID" value="KAJ5299458.1"/>
    <property type="molecule type" value="Genomic_DNA"/>
</dbReference>
<dbReference type="SUPFAM" id="SSF52047">
    <property type="entry name" value="RNI-like"/>
    <property type="match status" value="1"/>
</dbReference>
<evidence type="ECO:0000313" key="1">
    <source>
        <dbReference type="EMBL" id="KAJ5299458.1"/>
    </source>
</evidence>
<organism evidence="1 2">
    <name type="scientific">Penicillium atrosanguineum</name>
    <dbReference type="NCBI Taxonomy" id="1132637"/>
    <lineage>
        <taxon>Eukaryota</taxon>
        <taxon>Fungi</taxon>
        <taxon>Dikarya</taxon>
        <taxon>Ascomycota</taxon>
        <taxon>Pezizomycotina</taxon>
        <taxon>Eurotiomycetes</taxon>
        <taxon>Eurotiomycetidae</taxon>
        <taxon>Eurotiales</taxon>
        <taxon>Aspergillaceae</taxon>
        <taxon>Penicillium</taxon>
    </lineage>
</organism>
<protein>
    <submittedName>
        <fullName evidence="1">Uncharacterized protein</fullName>
    </submittedName>
</protein>